<organism evidence="3 4">
    <name type="scientific">Acaromyces ingoldii</name>
    <dbReference type="NCBI Taxonomy" id="215250"/>
    <lineage>
        <taxon>Eukaryota</taxon>
        <taxon>Fungi</taxon>
        <taxon>Dikarya</taxon>
        <taxon>Basidiomycota</taxon>
        <taxon>Ustilaginomycotina</taxon>
        <taxon>Exobasidiomycetes</taxon>
        <taxon>Exobasidiales</taxon>
        <taxon>Cryptobasidiaceae</taxon>
        <taxon>Acaromyces</taxon>
    </lineage>
</organism>
<feature type="chain" id="PRO_5016314487" evidence="2">
    <location>
        <begin position="28"/>
        <end position="530"/>
    </location>
</feature>
<feature type="signal peptide" evidence="2">
    <location>
        <begin position="1"/>
        <end position="27"/>
    </location>
</feature>
<feature type="compositionally biased region" description="Acidic residues" evidence="1">
    <location>
        <begin position="230"/>
        <end position="249"/>
    </location>
</feature>
<gene>
    <name evidence="3" type="ORF">FA10DRAFT_294937</name>
</gene>
<proteinExistence type="predicted"/>
<feature type="compositionally biased region" description="Basic and acidic residues" evidence="1">
    <location>
        <begin position="506"/>
        <end position="523"/>
    </location>
</feature>
<accession>A0A316YJW8</accession>
<dbReference type="Proteomes" id="UP000245768">
    <property type="component" value="Unassembled WGS sequence"/>
</dbReference>
<feature type="region of interest" description="Disordered" evidence="1">
    <location>
        <begin position="493"/>
        <end position="530"/>
    </location>
</feature>
<feature type="region of interest" description="Disordered" evidence="1">
    <location>
        <begin position="216"/>
        <end position="279"/>
    </location>
</feature>
<evidence type="ECO:0000256" key="1">
    <source>
        <dbReference type="SAM" id="MobiDB-lite"/>
    </source>
</evidence>
<evidence type="ECO:0000313" key="3">
    <source>
        <dbReference type="EMBL" id="PWN89104.1"/>
    </source>
</evidence>
<dbReference type="InParanoid" id="A0A316YJW8"/>
<feature type="compositionally biased region" description="Basic and acidic residues" evidence="1">
    <location>
        <begin position="31"/>
        <end position="47"/>
    </location>
</feature>
<keyword evidence="4" id="KW-1185">Reference proteome</keyword>
<feature type="compositionally biased region" description="Basic and acidic residues" evidence="1">
    <location>
        <begin position="294"/>
        <end position="311"/>
    </location>
</feature>
<dbReference type="RefSeq" id="XP_025376302.1">
    <property type="nucleotide sequence ID" value="XM_025524454.1"/>
</dbReference>
<protein>
    <submittedName>
        <fullName evidence="3">Uncharacterized protein</fullName>
    </submittedName>
</protein>
<sequence length="530" mass="60670">MRLLKSSLLFVALLFLVHLVHLPAAAGGRGESSRTSKSPKHDRDKAHISATAGDAGDSIDIARMPRDYWIQLRKAYNDEASYLSKSEIMHLRGLKDGELHEAYQVLHDAAEMYREALKSRLNAIKSVTVPSPDALIEDDQDIAALQCGLEKQLIPGLLKKIKRFLPIDKRNDPWELSKLDVETRRKRYRRAVQRRQGDEQREKHFDAVYDRFDNLLLKEDDPQLEHEKEKEEEEEEKEEEEEEEEEEEDAQHRDRERRGGGGGGGQTSVQGRAGSAKSRLHRCHLKAVTKWEAKVRREATTHTESKEEKENTGPPLPLDDDFLSTQPSRKLLTELRSRYNAELLKCGTEGGKSSFDADFHLQMAHIQIAALDYSDALGHRLNVIDCNIRRLKVGHFPRSKPSSIRNLLLEFEMEKESVSLILKKLKVNLPILPEDELPISIKKMTMEEKTEKLTELSDALEKREKEERIEAGLIGTGFDNKKLKERRRKETELLREALKPAQAQADLKERRRKEAEGRKEGLKDQAGPSA</sequence>
<feature type="region of interest" description="Disordered" evidence="1">
    <location>
        <begin position="294"/>
        <end position="322"/>
    </location>
</feature>
<dbReference type="GeneID" id="37046370"/>
<keyword evidence="2" id="KW-0732">Signal</keyword>
<dbReference type="AlphaFoldDB" id="A0A316YJW8"/>
<feature type="compositionally biased region" description="Basic and acidic residues" evidence="1">
    <location>
        <begin position="250"/>
        <end position="259"/>
    </location>
</feature>
<feature type="region of interest" description="Disordered" evidence="1">
    <location>
        <begin position="26"/>
        <end position="49"/>
    </location>
</feature>
<name>A0A316YJW8_9BASI</name>
<reference evidence="3 4" key="1">
    <citation type="journal article" date="2018" name="Mol. Biol. Evol.">
        <title>Broad Genomic Sampling Reveals a Smut Pathogenic Ancestry of the Fungal Clade Ustilaginomycotina.</title>
        <authorList>
            <person name="Kijpornyongpan T."/>
            <person name="Mondo S.J."/>
            <person name="Barry K."/>
            <person name="Sandor L."/>
            <person name="Lee J."/>
            <person name="Lipzen A."/>
            <person name="Pangilinan J."/>
            <person name="LaButti K."/>
            <person name="Hainaut M."/>
            <person name="Henrissat B."/>
            <person name="Grigoriev I.V."/>
            <person name="Spatafora J.W."/>
            <person name="Aime M.C."/>
        </authorList>
    </citation>
    <scope>NUCLEOTIDE SEQUENCE [LARGE SCALE GENOMIC DNA]</scope>
    <source>
        <strain evidence="3 4">MCA 4198</strain>
    </source>
</reference>
<evidence type="ECO:0000313" key="4">
    <source>
        <dbReference type="Proteomes" id="UP000245768"/>
    </source>
</evidence>
<evidence type="ECO:0000256" key="2">
    <source>
        <dbReference type="SAM" id="SignalP"/>
    </source>
</evidence>
<dbReference type="EMBL" id="KZ819637">
    <property type="protein sequence ID" value="PWN89104.1"/>
    <property type="molecule type" value="Genomic_DNA"/>
</dbReference>
<feature type="compositionally biased region" description="Basic and acidic residues" evidence="1">
    <location>
        <begin position="216"/>
        <end position="229"/>
    </location>
</feature>